<dbReference type="Gramene" id="Pp3c12_25550V3.1">
    <property type="protein sequence ID" value="PAC:32972320.CDS.1"/>
    <property type="gene ID" value="Pp3c12_25550"/>
</dbReference>
<organism evidence="1">
    <name type="scientific">Physcomitrium patens</name>
    <name type="common">Spreading-leaved earth moss</name>
    <name type="synonym">Physcomitrella patens</name>
    <dbReference type="NCBI Taxonomy" id="3218"/>
    <lineage>
        <taxon>Eukaryota</taxon>
        <taxon>Viridiplantae</taxon>
        <taxon>Streptophyta</taxon>
        <taxon>Embryophyta</taxon>
        <taxon>Bryophyta</taxon>
        <taxon>Bryophytina</taxon>
        <taxon>Bryopsida</taxon>
        <taxon>Funariidae</taxon>
        <taxon>Funariales</taxon>
        <taxon>Funariaceae</taxon>
        <taxon>Physcomitrium</taxon>
    </lineage>
</organism>
<reference evidence="1 3" key="1">
    <citation type="journal article" date="2008" name="Science">
        <title>The Physcomitrella genome reveals evolutionary insights into the conquest of land by plants.</title>
        <authorList>
            <person name="Rensing S."/>
            <person name="Lang D."/>
            <person name="Zimmer A."/>
            <person name="Terry A."/>
            <person name="Salamov A."/>
            <person name="Shapiro H."/>
            <person name="Nishiyama T."/>
            <person name="Perroud P.-F."/>
            <person name="Lindquist E."/>
            <person name="Kamisugi Y."/>
            <person name="Tanahashi T."/>
            <person name="Sakakibara K."/>
            <person name="Fujita T."/>
            <person name="Oishi K."/>
            <person name="Shin-I T."/>
            <person name="Kuroki Y."/>
            <person name="Toyoda A."/>
            <person name="Suzuki Y."/>
            <person name="Hashimoto A."/>
            <person name="Yamaguchi K."/>
            <person name="Sugano A."/>
            <person name="Kohara Y."/>
            <person name="Fujiyama A."/>
            <person name="Anterola A."/>
            <person name="Aoki S."/>
            <person name="Ashton N."/>
            <person name="Barbazuk W.B."/>
            <person name="Barker E."/>
            <person name="Bennetzen J."/>
            <person name="Bezanilla M."/>
            <person name="Blankenship R."/>
            <person name="Cho S.H."/>
            <person name="Dutcher S."/>
            <person name="Estelle M."/>
            <person name="Fawcett J.A."/>
            <person name="Gundlach H."/>
            <person name="Hanada K."/>
            <person name="Heyl A."/>
            <person name="Hicks K.A."/>
            <person name="Hugh J."/>
            <person name="Lohr M."/>
            <person name="Mayer K."/>
            <person name="Melkozernov A."/>
            <person name="Murata T."/>
            <person name="Nelson D."/>
            <person name="Pils B."/>
            <person name="Prigge M."/>
            <person name="Reiss B."/>
            <person name="Renner T."/>
            <person name="Rombauts S."/>
            <person name="Rushton P."/>
            <person name="Sanderfoot A."/>
            <person name="Schween G."/>
            <person name="Shiu S.-H."/>
            <person name="Stueber K."/>
            <person name="Theodoulou F.L."/>
            <person name="Tu H."/>
            <person name="Van de Peer Y."/>
            <person name="Verrier P.J."/>
            <person name="Waters E."/>
            <person name="Wood A."/>
            <person name="Yang L."/>
            <person name="Cove D."/>
            <person name="Cuming A."/>
            <person name="Hasebe M."/>
            <person name="Lucas S."/>
            <person name="Mishler D.B."/>
            <person name="Reski R."/>
            <person name="Grigoriev I."/>
            <person name="Quatrano R.S."/>
            <person name="Boore J.L."/>
        </authorList>
    </citation>
    <scope>NUCLEOTIDE SEQUENCE [LARGE SCALE GENOMIC DNA]</scope>
    <source>
        <strain evidence="2 3">cv. Gransden 2004</strain>
    </source>
</reference>
<reference evidence="2" key="3">
    <citation type="submission" date="2020-12" db="UniProtKB">
        <authorList>
            <consortium name="EnsemblPlants"/>
        </authorList>
    </citation>
    <scope>IDENTIFICATION</scope>
</reference>
<protein>
    <submittedName>
        <fullName evidence="1 2">Uncharacterized protein</fullName>
    </submittedName>
</protein>
<dbReference type="Proteomes" id="UP000006727">
    <property type="component" value="Chromosome 12"/>
</dbReference>
<proteinExistence type="predicted"/>
<accession>A0A2K1JS62</accession>
<evidence type="ECO:0000313" key="3">
    <source>
        <dbReference type="Proteomes" id="UP000006727"/>
    </source>
</evidence>
<sequence>MKVGQDYSTHSRRGVLGNEATSAGTEAAGLYPTHDTCADIFSLHLRYNHQRNVHEEAKSTLESSLLNLLLS</sequence>
<dbReference type="EMBL" id="ABEU02000012">
    <property type="protein sequence ID" value="PNR44373.1"/>
    <property type="molecule type" value="Genomic_DNA"/>
</dbReference>
<dbReference type="PaxDb" id="3218-PP1S155_42V6.1"/>
<dbReference type="InParanoid" id="A0A2K1JS62"/>
<reference evidence="1 3" key="2">
    <citation type="journal article" date="2018" name="Plant J.">
        <title>The Physcomitrella patens chromosome-scale assembly reveals moss genome structure and evolution.</title>
        <authorList>
            <person name="Lang D."/>
            <person name="Ullrich K.K."/>
            <person name="Murat F."/>
            <person name="Fuchs J."/>
            <person name="Jenkins J."/>
            <person name="Haas F.B."/>
            <person name="Piednoel M."/>
            <person name="Gundlach H."/>
            <person name="Van Bel M."/>
            <person name="Meyberg R."/>
            <person name="Vives C."/>
            <person name="Morata J."/>
            <person name="Symeonidi A."/>
            <person name="Hiss M."/>
            <person name="Muchero W."/>
            <person name="Kamisugi Y."/>
            <person name="Saleh O."/>
            <person name="Blanc G."/>
            <person name="Decker E.L."/>
            <person name="van Gessel N."/>
            <person name="Grimwood J."/>
            <person name="Hayes R.D."/>
            <person name="Graham S.W."/>
            <person name="Gunter L.E."/>
            <person name="McDaniel S.F."/>
            <person name="Hoernstein S.N.W."/>
            <person name="Larsson A."/>
            <person name="Li F.W."/>
            <person name="Perroud P.F."/>
            <person name="Phillips J."/>
            <person name="Ranjan P."/>
            <person name="Rokshar D.S."/>
            <person name="Rothfels C.J."/>
            <person name="Schneider L."/>
            <person name="Shu S."/>
            <person name="Stevenson D.W."/>
            <person name="Thummler F."/>
            <person name="Tillich M."/>
            <person name="Villarreal Aguilar J.C."/>
            <person name="Widiez T."/>
            <person name="Wong G.K."/>
            <person name="Wymore A."/>
            <person name="Zhang Y."/>
            <person name="Zimmer A.D."/>
            <person name="Quatrano R.S."/>
            <person name="Mayer K.F.X."/>
            <person name="Goodstein D."/>
            <person name="Casacuberta J.M."/>
            <person name="Vandepoele K."/>
            <person name="Reski R."/>
            <person name="Cuming A.C."/>
            <person name="Tuskan G.A."/>
            <person name="Maumus F."/>
            <person name="Salse J."/>
            <person name="Schmutz J."/>
            <person name="Rensing S.A."/>
        </authorList>
    </citation>
    <scope>NUCLEOTIDE SEQUENCE [LARGE SCALE GENOMIC DNA]</scope>
    <source>
        <strain evidence="2 3">cv. Gransden 2004</strain>
    </source>
</reference>
<evidence type="ECO:0000313" key="2">
    <source>
        <dbReference type="EnsemblPlants" id="PAC:32972320.CDS.1"/>
    </source>
</evidence>
<dbReference type="AlphaFoldDB" id="A0A2K1JS62"/>
<dbReference type="EnsemblPlants" id="Pp3c12_25550V3.2">
    <property type="protein sequence ID" value="PAC:32972321.CDS.1"/>
    <property type="gene ID" value="Pp3c12_25550"/>
</dbReference>
<name>A0A2K1JS62_PHYPA</name>
<dbReference type="EnsemblPlants" id="Pp3c12_25550V3.1">
    <property type="protein sequence ID" value="PAC:32972320.CDS.1"/>
    <property type="gene ID" value="Pp3c12_25550"/>
</dbReference>
<evidence type="ECO:0000313" key="1">
    <source>
        <dbReference type="EMBL" id="PNR44373.1"/>
    </source>
</evidence>
<dbReference type="Gramene" id="Pp3c12_25550V3.2">
    <property type="protein sequence ID" value="PAC:32972321.CDS.1"/>
    <property type="gene ID" value="Pp3c12_25550"/>
</dbReference>
<keyword evidence="3" id="KW-1185">Reference proteome</keyword>
<gene>
    <name evidence="1" type="ORF">PHYPA_016757</name>
</gene>